<sequence length="101" mass="11041">MLAETAGSNNQAIPSSESRPELILGTECAGSLKLMEISMLHLPKTRPHHGVEKIPDAQITSDTTYLHSGRVAGEFFSRFSPRTKLDVDHAIVPHLNDSHTP</sequence>
<name>A0A0C9WNL4_9AGAR</name>
<evidence type="ECO:0000313" key="3">
    <source>
        <dbReference type="Proteomes" id="UP000054477"/>
    </source>
</evidence>
<accession>A0A0C9WNL4</accession>
<feature type="region of interest" description="Disordered" evidence="1">
    <location>
        <begin position="1"/>
        <end position="20"/>
    </location>
</feature>
<proteinExistence type="predicted"/>
<evidence type="ECO:0000256" key="1">
    <source>
        <dbReference type="SAM" id="MobiDB-lite"/>
    </source>
</evidence>
<protein>
    <submittedName>
        <fullName evidence="2">Uncharacterized protein</fullName>
    </submittedName>
</protein>
<gene>
    <name evidence="2" type="ORF">K443DRAFT_8567</name>
</gene>
<organism evidence="2 3">
    <name type="scientific">Laccaria amethystina LaAM-08-1</name>
    <dbReference type="NCBI Taxonomy" id="1095629"/>
    <lineage>
        <taxon>Eukaryota</taxon>
        <taxon>Fungi</taxon>
        <taxon>Dikarya</taxon>
        <taxon>Basidiomycota</taxon>
        <taxon>Agaricomycotina</taxon>
        <taxon>Agaricomycetes</taxon>
        <taxon>Agaricomycetidae</taxon>
        <taxon>Agaricales</taxon>
        <taxon>Agaricineae</taxon>
        <taxon>Hydnangiaceae</taxon>
        <taxon>Laccaria</taxon>
    </lineage>
</organism>
<dbReference type="AlphaFoldDB" id="A0A0C9WNL4"/>
<feature type="compositionally biased region" description="Polar residues" evidence="1">
    <location>
        <begin position="1"/>
        <end position="17"/>
    </location>
</feature>
<evidence type="ECO:0000313" key="2">
    <source>
        <dbReference type="EMBL" id="KIJ99224.1"/>
    </source>
</evidence>
<reference evidence="2 3" key="1">
    <citation type="submission" date="2014-04" db="EMBL/GenBank/DDBJ databases">
        <authorList>
            <consortium name="DOE Joint Genome Institute"/>
            <person name="Kuo A."/>
            <person name="Kohler A."/>
            <person name="Nagy L.G."/>
            <person name="Floudas D."/>
            <person name="Copeland A."/>
            <person name="Barry K.W."/>
            <person name="Cichocki N."/>
            <person name="Veneault-Fourrey C."/>
            <person name="LaButti K."/>
            <person name="Lindquist E.A."/>
            <person name="Lipzen A."/>
            <person name="Lundell T."/>
            <person name="Morin E."/>
            <person name="Murat C."/>
            <person name="Sun H."/>
            <person name="Tunlid A."/>
            <person name="Henrissat B."/>
            <person name="Grigoriev I.V."/>
            <person name="Hibbett D.S."/>
            <person name="Martin F."/>
            <person name="Nordberg H.P."/>
            <person name="Cantor M.N."/>
            <person name="Hua S.X."/>
        </authorList>
    </citation>
    <scope>NUCLEOTIDE SEQUENCE [LARGE SCALE GENOMIC DNA]</scope>
    <source>
        <strain evidence="2 3">LaAM-08-1</strain>
    </source>
</reference>
<reference evidence="3" key="2">
    <citation type="submission" date="2015-01" db="EMBL/GenBank/DDBJ databases">
        <title>Evolutionary Origins and Diversification of the Mycorrhizal Mutualists.</title>
        <authorList>
            <consortium name="DOE Joint Genome Institute"/>
            <consortium name="Mycorrhizal Genomics Consortium"/>
            <person name="Kohler A."/>
            <person name="Kuo A."/>
            <person name="Nagy L.G."/>
            <person name="Floudas D."/>
            <person name="Copeland A."/>
            <person name="Barry K.W."/>
            <person name="Cichocki N."/>
            <person name="Veneault-Fourrey C."/>
            <person name="LaButti K."/>
            <person name="Lindquist E.A."/>
            <person name="Lipzen A."/>
            <person name="Lundell T."/>
            <person name="Morin E."/>
            <person name="Murat C."/>
            <person name="Riley R."/>
            <person name="Ohm R."/>
            <person name="Sun H."/>
            <person name="Tunlid A."/>
            <person name="Henrissat B."/>
            <person name="Grigoriev I.V."/>
            <person name="Hibbett D.S."/>
            <person name="Martin F."/>
        </authorList>
    </citation>
    <scope>NUCLEOTIDE SEQUENCE [LARGE SCALE GENOMIC DNA]</scope>
    <source>
        <strain evidence="3">LaAM-08-1</strain>
    </source>
</reference>
<dbReference type="HOGENOM" id="CLU_2292128_0_0_1"/>
<keyword evidence="3" id="KW-1185">Reference proteome</keyword>
<dbReference type="Proteomes" id="UP000054477">
    <property type="component" value="Unassembled WGS sequence"/>
</dbReference>
<dbReference type="EMBL" id="KN838651">
    <property type="protein sequence ID" value="KIJ99224.1"/>
    <property type="molecule type" value="Genomic_DNA"/>
</dbReference>